<evidence type="ECO:0000256" key="2">
    <source>
        <dbReference type="ARBA" id="ARBA00022448"/>
    </source>
</evidence>
<dbReference type="RefSeq" id="WP_368497687.1">
    <property type="nucleotide sequence ID" value="NZ_CP162511.1"/>
</dbReference>
<feature type="transmembrane region" description="Helical" evidence="7">
    <location>
        <begin position="227"/>
        <end position="246"/>
    </location>
</feature>
<dbReference type="PROSITE" id="PS50928">
    <property type="entry name" value="ABC_TM1"/>
    <property type="match status" value="1"/>
</dbReference>
<feature type="transmembrane region" description="Helical" evidence="7">
    <location>
        <begin position="89"/>
        <end position="111"/>
    </location>
</feature>
<evidence type="ECO:0000256" key="6">
    <source>
        <dbReference type="ARBA" id="ARBA00023136"/>
    </source>
</evidence>
<keyword evidence="5 7" id="KW-1133">Transmembrane helix</keyword>
<dbReference type="GO" id="GO:0005886">
    <property type="term" value="C:plasma membrane"/>
    <property type="evidence" value="ECO:0007669"/>
    <property type="project" value="UniProtKB-SubCell"/>
</dbReference>
<name>A0AB39BFW7_9MICO</name>
<evidence type="ECO:0000256" key="3">
    <source>
        <dbReference type="ARBA" id="ARBA00022475"/>
    </source>
</evidence>
<dbReference type="GO" id="GO:0055085">
    <property type="term" value="P:transmembrane transport"/>
    <property type="evidence" value="ECO:0007669"/>
    <property type="project" value="InterPro"/>
</dbReference>
<evidence type="ECO:0000256" key="5">
    <source>
        <dbReference type="ARBA" id="ARBA00022989"/>
    </source>
</evidence>
<dbReference type="Pfam" id="PF00528">
    <property type="entry name" value="BPD_transp_1"/>
    <property type="match status" value="1"/>
</dbReference>
<dbReference type="InterPro" id="IPR035906">
    <property type="entry name" value="MetI-like_sf"/>
</dbReference>
<organism evidence="9">
    <name type="scientific">Herbiconiux sp. A18JL235</name>
    <dbReference type="NCBI Taxonomy" id="3152363"/>
    <lineage>
        <taxon>Bacteria</taxon>
        <taxon>Bacillati</taxon>
        <taxon>Actinomycetota</taxon>
        <taxon>Actinomycetes</taxon>
        <taxon>Micrococcales</taxon>
        <taxon>Microbacteriaceae</taxon>
        <taxon>Herbiconiux</taxon>
    </lineage>
</organism>
<dbReference type="SUPFAM" id="SSF161098">
    <property type="entry name" value="MetI-like"/>
    <property type="match status" value="1"/>
</dbReference>
<feature type="transmembrane region" description="Helical" evidence="7">
    <location>
        <begin position="123"/>
        <end position="144"/>
    </location>
</feature>
<keyword evidence="6 7" id="KW-0472">Membrane</keyword>
<feature type="transmembrane region" description="Helical" evidence="7">
    <location>
        <begin position="281"/>
        <end position="303"/>
    </location>
</feature>
<sequence>MTATAGTVRRSAGRPSRRTPLRRHRWWVPVLFIGPVLAIQLTFLFLPLGNTFVLAFTNASTVGGGVFTGLANFATIFASAAFWDATAHTGLYIVLATPLLVGISLGLAILINTKMRGAGIVRPILFSPLVMPMAVVALMFQYVLSSDGLVNQILSGLHVISEPIPFLTSSQLALVSSVIVTVWKGCGLYTLILLAALQNVSRELDEAAELDGASWLRRTVSVTIPQIRGTIGLVAGLAAIAALRAFTEPYVLTGGGPGTSSTTIVLYLFTKGVSPGTQAGYASAISLVLFVFVLLFASISWAVTRKGRLR</sequence>
<feature type="transmembrane region" description="Helical" evidence="7">
    <location>
        <begin position="172"/>
        <end position="197"/>
    </location>
</feature>
<accession>A0AB39BFW7</accession>
<keyword evidence="2 7" id="KW-0813">Transport</keyword>
<proteinExistence type="inferred from homology"/>
<evidence type="ECO:0000259" key="8">
    <source>
        <dbReference type="PROSITE" id="PS50928"/>
    </source>
</evidence>
<protein>
    <submittedName>
        <fullName evidence="9">Carbohydrate ABC transporter permease</fullName>
    </submittedName>
</protein>
<evidence type="ECO:0000313" key="9">
    <source>
        <dbReference type="EMBL" id="XDI05303.1"/>
    </source>
</evidence>
<evidence type="ECO:0000256" key="7">
    <source>
        <dbReference type="RuleBase" id="RU363032"/>
    </source>
</evidence>
<dbReference type="EMBL" id="CP162511">
    <property type="protein sequence ID" value="XDI05303.1"/>
    <property type="molecule type" value="Genomic_DNA"/>
</dbReference>
<dbReference type="AlphaFoldDB" id="A0AB39BFW7"/>
<dbReference type="PANTHER" id="PTHR30193">
    <property type="entry name" value="ABC TRANSPORTER PERMEASE PROTEIN"/>
    <property type="match status" value="1"/>
</dbReference>
<dbReference type="InterPro" id="IPR051393">
    <property type="entry name" value="ABC_transporter_permease"/>
</dbReference>
<evidence type="ECO:0000256" key="4">
    <source>
        <dbReference type="ARBA" id="ARBA00022692"/>
    </source>
</evidence>
<keyword evidence="4 7" id="KW-0812">Transmembrane</keyword>
<feature type="domain" description="ABC transmembrane type-1" evidence="8">
    <location>
        <begin position="86"/>
        <end position="300"/>
    </location>
</feature>
<comment type="subcellular location">
    <subcellularLocation>
        <location evidence="1 7">Cell membrane</location>
        <topology evidence="1 7">Multi-pass membrane protein</topology>
    </subcellularLocation>
</comment>
<feature type="transmembrane region" description="Helical" evidence="7">
    <location>
        <begin position="26"/>
        <end position="49"/>
    </location>
</feature>
<reference evidence="9" key="1">
    <citation type="submission" date="2024-05" db="EMBL/GenBank/DDBJ databases">
        <title>Herbiconiux sp. A18JL235.</title>
        <authorList>
            <person name="Zhang G."/>
        </authorList>
    </citation>
    <scope>NUCLEOTIDE SEQUENCE</scope>
    <source>
        <strain evidence="9">A18JL235</strain>
    </source>
</reference>
<evidence type="ECO:0000256" key="1">
    <source>
        <dbReference type="ARBA" id="ARBA00004651"/>
    </source>
</evidence>
<dbReference type="InterPro" id="IPR000515">
    <property type="entry name" value="MetI-like"/>
</dbReference>
<dbReference type="PANTHER" id="PTHR30193:SF41">
    <property type="entry name" value="DIACETYLCHITOBIOSE UPTAKE SYSTEM PERMEASE PROTEIN NGCF"/>
    <property type="match status" value="1"/>
</dbReference>
<dbReference type="CDD" id="cd06261">
    <property type="entry name" value="TM_PBP2"/>
    <property type="match status" value="1"/>
</dbReference>
<keyword evidence="3" id="KW-1003">Cell membrane</keyword>
<comment type="similarity">
    <text evidence="7">Belongs to the binding-protein-dependent transport system permease family.</text>
</comment>
<dbReference type="Gene3D" id="1.10.3720.10">
    <property type="entry name" value="MetI-like"/>
    <property type="match status" value="1"/>
</dbReference>
<gene>
    <name evidence="9" type="ORF">ABFY20_18590</name>
</gene>